<protein>
    <recommendedName>
        <fullName evidence="2">histidine kinase</fullName>
        <ecNumber evidence="2">2.7.13.3</ecNumber>
    </recommendedName>
</protein>
<sequence>MKLATHFPFFFALVFIGLVASCNDRPNDLSSRYYACLDAADSAKANYDFQKAFGHYYRSLNYTNDTTPRWKAYSSIEMAKIQTRLGDYAGADSILTQTLSYLKDTLYRSNVYAALGNNFSEQHDYVNAKIYMERALALKTDAKDQLLLRNNIGYLYLQAQDYPRALTYYTKLIQTPGLDTLPDCYAKIRDNQATAALYLNHPKSKVWLDRAYRLRDSLGNPLELTASTMHYAAYYLRQGQRDSAAFWAQKAYSFATQLHHPEDRLEALRYLIQALPNEKAKEPMERFLRLSDSLGVVRSKAKVYFTSVIYDASQVRKENERFRSQLQLLFIALGVLLCAGGGYFVYQRLRMRYRVLRATYETELRMSKKLHDELANDMFQTLSFVEQQTPDSPDKDTLLDRLDALYAQTRSLSRSSGVIDTGERFENELKELMAGFSSPQTRVLALDVGAVPWGNFRREAKITLYRVLQELLVNMKKHSGATRVQVRFIPDKRGVTVTYTDNGKGGEVATILKNGLSNAENRIFTLGGSISFDSQPNAGWQCQFRIPKS</sequence>
<dbReference type="OrthoDB" id="943406at2"/>
<reference evidence="9 10" key="1">
    <citation type="submission" date="2016-11" db="EMBL/GenBank/DDBJ databases">
        <authorList>
            <person name="Jaros S."/>
            <person name="Januszkiewicz K."/>
            <person name="Wedrychowicz H."/>
        </authorList>
    </citation>
    <scope>NUCLEOTIDE SEQUENCE [LARGE SCALE GENOMIC DNA]</scope>
    <source>
        <strain evidence="9 10">DSM 25660</strain>
    </source>
</reference>
<name>A0A1M5CEY3_9FLAO</name>
<dbReference type="AlphaFoldDB" id="A0A1M5CEY3"/>
<evidence type="ECO:0000259" key="8">
    <source>
        <dbReference type="Pfam" id="PF02518"/>
    </source>
</evidence>
<keyword evidence="7" id="KW-0732">Signal</keyword>
<organism evidence="9 10">
    <name type="scientific">Flavobacterium fontis</name>
    <dbReference type="NCBI Taxonomy" id="1124188"/>
    <lineage>
        <taxon>Bacteria</taxon>
        <taxon>Pseudomonadati</taxon>
        <taxon>Bacteroidota</taxon>
        <taxon>Flavobacteriia</taxon>
        <taxon>Flavobacteriales</taxon>
        <taxon>Flavobacteriaceae</taxon>
        <taxon>Flavobacterium</taxon>
    </lineage>
</organism>
<evidence type="ECO:0000256" key="7">
    <source>
        <dbReference type="SAM" id="SignalP"/>
    </source>
</evidence>
<evidence type="ECO:0000256" key="3">
    <source>
        <dbReference type="ARBA" id="ARBA00022679"/>
    </source>
</evidence>
<evidence type="ECO:0000313" key="10">
    <source>
        <dbReference type="Proteomes" id="UP000184147"/>
    </source>
</evidence>
<dbReference type="EMBL" id="FQVQ01000011">
    <property type="protein sequence ID" value="SHF52982.1"/>
    <property type="molecule type" value="Genomic_DNA"/>
</dbReference>
<keyword evidence="6" id="KW-1133">Transmembrane helix</keyword>
<dbReference type="InterPro" id="IPR036890">
    <property type="entry name" value="HATPase_C_sf"/>
</dbReference>
<dbReference type="InterPro" id="IPR011990">
    <property type="entry name" value="TPR-like_helical_dom_sf"/>
</dbReference>
<dbReference type="SUPFAM" id="SSF55874">
    <property type="entry name" value="ATPase domain of HSP90 chaperone/DNA topoisomerase II/histidine kinase"/>
    <property type="match status" value="1"/>
</dbReference>
<evidence type="ECO:0000256" key="6">
    <source>
        <dbReference type="SAM" id="Phobius"/>
    </source>
</evidence>
<dbReference type="Proteomes" id="UP000184147">
    <property type="component" value="Unassembled WGS sequence"/>
</dbReference>
<dbReference type="STRING" id="1124188.SAMN05444377_11191"/>
<dbReference type="InterPro" id="IPR003594">
    <property type="entry name" value="HATPase_dom"/>
</dbReference>
<evidence type="ECO:0000256" key="2">
    <source>
        <dbReference type="ARBA" id="ARBA00012438"/>
    </source>
</evidence>
<feature type="transmembrane region" description="Helical" evidence="6">
    <location>
        <begin position="326"/>
        <end position="346"/>
    </location>
</feature>
<dbReference type="PANTHER" id="PTHR24421:SF10">
    <property type="entry name" value="NITRATE_NITRITE SENSOR PROTEIN NARQ"/>
    <property type="match status" value="1"/>
</dbReference>
<evidence type="ECO:0000256" key="4">
    <source>
        <dbReference type="ARBA" id="ARBA00022777"/>
    </source>
</evidence>
<accession>A0A1M5CEY3</accession>
<dbReference type="PROSITE" id="PS51257">
    <property type="entry name" value="PROKAR_LIPOPROTEIN"/>
    <property type="match status" value="1"/>
</dbReference>
<keyword evidence="5" id="KW-0902">Two-component regulatory system</keyword>
<evidence type="ECO:0000256" key="1">
    <source>
        <dbReference type="ARBA" id="ARBA00000085"/>
    </source>
</evidence>
<dbReference type="GO" id="GO:0004673">
    <property type="term" value="F:protein histidine kinase activity"/>
    <property type="evidence" value="ECO:0007669"/>
    <property type="project" value="UniProtKB-EC"/>
</dbReference>
<dbReference type="CDD" id="cd16917">
    <property type="entry name" value="HATPase_UhpB-NarQ-NarX-like"/>
    <property type="match status" value="1"/>
</dbReference>
<dbReference type="RefSeq" id="WP_073363881.1">
    <property type="nucleotide sequence ID" value="NZ_FQVQ01000011.1"/>
</dbReference>
<keyword evidence="3" id="KW-0808">Transferase</keyword>
<dbReference type="EC" id="2.7.13.3" evidence="2"/>
<proteinExistence type="predicted"/>
<dbReference type="Pfam" id="PF02518">
    <property type="entry name" value="HATPase_c"/>
    <property type="match status" value="1"/>
</dbReference>
<dbReference type="Gene3D" id="1.25.40.10">
    <property type="entry name" value="Tetratricopeptide repeat domain"/>
    <property type="match status" value="2"/>
</dbReference>
<dbReference type="SUPFAM" id="SSF81901">
    <property type="entry name" value="HCP-like"/>
    <property type="match status" value="1"/>
</dbReference>
<keyword evidence="4" id="KW-0418">Kinase</keyword>
<dbReference type="Gene3D" id="3.30.565.10">
    <property type="entry name" value="Histidine kinase-like ATPase, C-terminal domain"/>
    <property type="match status" value="1"/>
</dbReference>
<dbReference type="InterPro" id="IPR050482">
    <property type="entry name" value="Sensor_HK_TwoCompSys"/>
</dbReference>
<keyword evidence="6" id="KW-0472">Membrane</keyword>
<feature type="chain" id="PRO_5012454555" description="histidine kinase" evidence="7">
    <location>
        <begin position="21"/>
        <end position="549"/>
    </location>
</feature>
<keyword evidence="6" id="KW-0812">Transmembrane</keyword>
<gene>
    <name evidence="9" type="ORF">SAMN05444377_11191</name>
</gene>
<keyword evidence="10" id="KW-1185">Reference proteome</keyword>
<feature type="domain" description="Histidine kinase/HSP90-like ATPase" evidence="8">
    <location>
        <begin position="462"/>
        <end position="548"/>
    </location>
</feature>
<feature type="signal peptide" evidence="7">
    <location>
        <begin position="1"/>
        <end position="20"/>
    </location>
</feature>
<dbReference type="PANTHER" id="PTHR24421">
    <property type="entry name" value="NITRATE/NITRITE SENSOR PROTEIN NARX-RELATED"/>
    <property type="match status" value="1"/>
</dbReference>
<evidence type="ECO:0000256" key="5">
    <source>
        <dbReference type="ARBA" id="ARBA00023012"/>
    </source>
</evidence>
<comment type="catalytic activity">
    <reaction evidence="1">
        <text>ATP + protein L-histidine = ADP + protein N-phospho-L-histidine.</text>
        <dbReference type="EC" id="2.7.13.3"/>
    </reaction>
</comment>
<evidence type="ECO:0000313" key="9">
    <source>
        <dbReference type="EMBL" id="SHF52982.1"/>
    </source>
</evidence>
<dbReference type="GO" id="GO:0000160">
    <property type="term" value="P:phosphorelay signal transduction system"/>
    <property type="evidence" value="ECO:0007669"/>
    <property type="project" value="UniProtKB-KW"/>
</dbReference>